<dbReference type="KEGG" id="hro:HELRODRAFT_162667"/>
<keyword evidence="2" id="KW-0732">Signal</keyword>
<dbReference type="PROSITE" id="PS50835">
    <property type="entry name" value="IG_LIKE"/>
    <property type="match status" value="2"/>
</dbReference>
<dbReference type="InterPro" id="IPR007110">
    <property type="entry name" value="Ig-like_dom"/>
</dbReference>
<evidence type="ECO:0000313" key="5">
    <source>
        <dbReference type="EnsemblMetazoa" id="HelroP162667"/>
    </source>
</evidence>
<dbReference type="InterPro" id="IPR013162">
    <property type="entry name" value="CD80_C2-set"/>
</dbReference>
<dbReference type="InParanoid" id="T1ESZ7"/>
<feature type="domain" description="Ig-like" evidence="3">
    <location>
        <begin position="139"/>
        <end position="236"/>
    </location>
</feature>
<feature type="signal peptide" evidence="2">
    <location>
        <begin position="1"/>
        <end position="17"/>
    </location>
</feature>
<dbReference type="Gene3D" id="2.60.40.10">
    <property type="entry name" value="Immunoglobulins"/>
    <property type="match status" value="2"/>
</dbReference>
<dbReference type="OrthoDB" id="6076994at2759"/>
<dbReference type="RefSeq" id="XP_009023057.1">
    <property type="nucleotide sequence ID" value="XM_009024809.1"/>
</dbReference>
<feature type="domain" description="Ig-like" evidence="3">
    <location>
        <begin position="49"/>
        <end position="123"/>
    </location>
</feature>
<proteinExistence type="predicted"/>
<protein>
    <recommendedName>
        <fullName evidence="3">Ig-like domain-containing protein</fullName>
    </recommendedName>
</protein>
<dbReference type="AlphaFoldDB" id="T1ESZ7"/>
<dbReference type="EMBL" id="KB097143">
    <property type="protein sequence ID" value="ESN99172.1"/>
    <property type="molecule type" value="Genomic_DNA"/>
</dbReference>
<reference evidence="5" key="3">
    <citation type="submission" date="2015-06" db="UniProtKB">
        <authorList>
            <consortium name="EnsemblMetazoa"/>
        </authorList>
    </citation>
    <scope>IDENTIFICATION</scope>
</reference>
<reference evidence="4 6" key="2">
    <citation type="journal article" date="2013" name="Nature">
        <title>Insights into bilaterian evolution from three spiralian genomes.</title>
        <authorList>
            <person name="Simakov O."/>
            <person name="Marletaz F."/>
            <person name="Cho S.J."/>
            <person name="Edsinger-Gonzales E."/>
            <person name="Havlak P."/>
            <person name="Hellsten U."/>
            <person name="Kuo D.H."/>
            <person name="Larsson T."/>
            <person name="Lv J."/>
            <person name="Arendt D."/>
            <person name="Savage R."/>
            <person name="Osoegawa K."/>
            <person name="de Jong P."/>
            <person name="Grimwood J."/>
            <person name="Chapman J.A."/>
            <person name="Shapiro H."/>
            <person name="Aerts A."/>
            <person name="Otillar R.P."/>
            <person name="Terry A.Y."/>
            <person name="Boore J.L."/>
            <person name="Grigoriev I.V."/>
            <person name="Lindberg D.R."/>
            <person name="Seaver E.C."/>
            <person name="Weisblat D.A."/>
            <person name="Putnam N.H."/>
            <person name="Rokhsar D.S."/>
        </authorList>
    </citation>
    <scope>NUCLEOTIDE SEQUENCE</scope>
</reference>
<evidence type="ECO:0000313" key="4">
    <source>
        <dbReference type="EMBL" id="ESN99172.1"/>
    </source>
</evidence>
<gene>
    <name evidence="5" type="primary">20199697</name>
    <name evidence="4" type="ORF">HELRODRAFT_162667</name>
</gene>
<evidence type="ECO:0000313" key="6">
    <source>
        <dbReference type="Proteomes" id="UP000015101"/>
    </source>
</evidence>
<dbReference type="CDD" id="cd00096">
    <property type="entry name" value="Ig"/>
    <property type="match status" value="1"/>
</dbReference>
<dbReference type="EMBL" id="AMQM01001139">
    <property type="status" value="NOT_ANNOTATED_CDS"/>
    <property type="molecule type" value="Genomic_DNA"/>
</dbReference>
<dbReference type="PANTHER" id="PTHR45889">
    <property type="entry name" value="IG-LIKE DOMAIN-CONTAINING PROTEIN"/>
    <property type="match status" value="1"/>
</dbReference>
<dbReference type="EnsemblMetazoa" id="HelroT162667">
    <property type="protein sequence ID" value="HelroP162667"/>
    <property type="gene ID" value="HelroG162667"/>
</dbReference>
<reference evidence="6" key="1">
    <citation type="submission" date="2012-12" db="EMBL/GenBank/DDBJ databases">
        <authorList>
            <person name="Hellsten U."/>
            <person name="Grimwood J."/>
            <person name="Chapman J.A."/>
            <person name="Shapiro H."/>
            <person name="Aerts A."/>
            <person name="Otillar R.P."/>
            <person name="Terry A.Y."/>
            <person name="Boore J.L."/>
            <person name="Simakov O."/>
            <person name="Marletaz F."/>
            <person name="Cho S.-J."/>
            <person name="Edsinger-Gonzales E."/>
            <person name="Havlak P."/>
            <person name="Kuo D.-H."/>
            <person name="Larsson T."/>
            <person name="Lv J."/>
            <person name="Arendt D."/>
            <person name="Savage R."/>
            <person name="Osoegawa K."/>
            <person name="de Jong P."/>
            <person name="Lindberg D.R."/>
            <person name="Seaver E.C."/>
            <person name="Weisblat D.A."/>
            <person name="Putnam N.H."/>
            <person name="Grigoriev I.V."/>
            <person name="Rokhsar D.S."/>
        </authorList>
    </citation>
    <scope>NUCLEOTIDE SEQUENCE</scope>
</reference>
<accession>T1ESZ7</accession>
<dbReference type="SUPFAM" id="SSF48726">
    <property type="entry name" value="Immunoglobulin"/>
    <property type="match status" value="2"/>
</dbReference>
<organism evidence="5 6">
    <name type="scientific">Helobdella robusta</name>
    <name type="common">Californian leech</name>
    <dbReference type="NCBI Taxonomy" id="6412"/>
    <lineage>
        <taxon>Eukaryota</taxon>
        <taxon>Metazoa</taxon>
        <taxon>Spiralia</taxon>
        <taxon>Lophotrochozoa</taxon>
        <taxon>Annelida</taxon>
        <taxon>Clitellata</taxon>
        <taxon>Hirudinea</taxon>
        <taxon>Rhynchobdellida</taxon>
        <taxon>Glossiphoniidae</taxon>
        <taxon>Helobdella</taxon>
    </lineage>
</organism>
<sequence length="240" mass="26760">MFLQVLFFLLFASPLLSYNCDYTPSDVGQQADVVTLDSAEQTISRQICSTVTLKCMSPQSNRLFMFWSVNDVIMFSNDKPVIPLDEFKYGAKIITDGNSNILGGELTIRSINETDDATYSCQVPAGTKFKLHLNVLVPPGTLALTLTIKSGTPDILREGNQITLTCFSEGGNPRPNLLWRRGDVLLDASLYKWEGSGGKFGRTFSTLQWTLRWDDHQTEFRCFDDKATISASKTLSVLCE</sequence>
<keyword evidence="1" id="KW-1015">Disulfide bond</keyword>
<evidence type="ECO:0000256" key="1">
    <source>
        <dbReference type="ARBA" id="ARBA00023157"/>
    </source>
</evidence>
<dbReference type="CTD" id="20199697"/>
<dbReference type="PANTHER" id="PTHR45889:SF8">
    <property type="entry name" value="IG-LIKE DOMAIN-CONTAINING PROTEIN"/>
    <property type="match status" value="1"/>
</dbReference>
<dbReference type="InterPro" id="IPR013783">
    <property type="entry name" value="Ig-like_fold"/>
</dbReference>
<evidence type="ECO:0000256" key="2">
    <source>
        <dbReference type="SAM" id="SignalP"/>
    </source>
</evidence>
<feature type="chain" id="PRO_5010980063" description="Ig-like domain-containing protein" evidence="2">
    <location>
        <begin position="18"/>
        <end position="240"/>
    </location>
</feature>
<dbReference type="Pfam" id="PF08205">
    <property type="entry name" value="C2-set_2"/>
    <property type="match status" value="1"/>
</dbReference>
<evidence type="ECO:0000259" key="3">
    <source>
        <dbReference type="PROSITE" id="PS50835"/>
    </source>
</evidence>
<dbReference type="InterPro" id="IPR036179">
    <property type="entry name" value="Ig-like_dom_sf"/>
</dbReference>
<dbReference type="GeneID" id="20199697"/>
<name>T1ESZ7_HELRO</name>
<dbReference type="Proteomes" id="UP000015101">
    <property type="component" value="Unassembled WGS sequence"/>
</dbReference>
<dbReference type="HOGENOM" id="CLU_1157517_0_0_1"/>
<keyword evidence="6" id="KW-1185">Reference proteome</keyword>